<reference evidence="1" key="1">
    <citation type="submission" date="2023-03" db="EMBL/GenBank/DDBJ databases">
        <title>Massive genome expansion in bonnet fungi (Mycena s.s.) driven by repeated elements and novel gene families across ecological guilds.</title>
        <authorList>
            <consortium name="Lawrence Berkeley National Laboratory"/>
            <person name="Harder C.B."/>
            <person name="Miyauchi S."/>
            <person name="Viragh M."/>
            <person name="Kuo A."/>
            <person name="Thoen E."/>
            <person name="Andreopoulos B."/>
            <person name="Lu D."/>
            <person name="Skrede I."/>
            <person name="Drula E."/>
            <person name="Henrissat B."/>
            <person name="Morin E."/>
            <person name="Kohler A."/>
            <person name="Barry K."/>
            <person name="LaButti K."/>
            <person name="Morin E."/>
            <person name="Salamov A."/>
            <person name="Lipzen A."/>
            <person name="Mereny Z."/>
            <person name="Hegedus B."/>
            <person name="Baldrian P."/>
            <person name="Stursova M."/>
            <person name="Weitz H."/>
            <person name="Taylor A."/>
            <person name="Grigoriev I.V."/>
            <person name="Nagy L.G."/>
            <person name="Martin F."/>
            <person name="Kauserud H."/>
        </authorList>
    </citation>
    <scope>NUCLEOTIDE SEQUENCE</scope>
    <source>
        <strain evidence="1">CBHHK200</strain>
    </source>
</reference>
<dbReference type="SUPFAM" id="SSF52047">
    <property type="entry name" value="RNI-like"/>
    <property type="match status" value="1"/>
</dbReference>
<dbReference type="Proteomes" id="UP001218188">
    <property type="component" value="Unassembled WGS sequence"/>
</dbReference>
<sequence length="497" mass="56279">MFPFGIPTIRADASTAVQRAFLVEIANTISQFRNYLEQLGDIQRNAEAILAAVTYPVLTLPNEITSRIFVACLPSHGRVRSSPHAAPLLLAQICRHWREVALSTCELWSSVDLGTFREDQASCLLETWFIRAKCSPLSLTLRDRWVWDTRDFRPKKEDLRLIPIFSSSLQRLELHIPNELLGQLQPFPRFPNLRRLRLFDSHRSDEMSPMDILDILAKAPCLVELHLSRIPVEAVSFVASLTSLEITRATDVTTFLHTLTVLPLLAHFGCRLQGTIEEAATQPITSLLLRSLALESEYDLPEDNIIPTLTFLTLPNLNRLKIEGKSTLEGVLSFVSRSSCTLDNFHLNLGNYSSEDRVSCLVAFPTLSTLHVTLPHDDKEGNDHFLDILTSTTPTLMPQLQTLSIFAVEQRIDYFLLIQMLRSRRALEGPPVLHTFRLELEEDLEGSNASSWLPGPLEGEAFECLIMDGLKFKIEWANRTLWPEATIVDACETFSYW</sequence>
<evidence type="ECO:0000313" key="1">
    <source>
        <dbReference type="EMBL" id="KAJ7036088.1"/>
    </source>
</evidence>
<comment type="caution">
    <text evidence="1">The sequence shown here is derived from an EMBL/GenBank/DDBJ whole genome shotgun (WGS) entry which is preliminary data.</text>
</comment>
<evidence type="ECO:0000313" key="2">
    <source>
        <dbReference type="Proteomes" id="UP001218188"/>
    </source>
</evidence>
<dbReference type="EMBL" id="JARJCM010000045">
    <property type="protein sequence ID" value="KAJ7036088.1"/>
    <property type="molecule type" value="Genomic_DNA"/>
</dbReference>
<gene>
    <name evidence="1" type="ORF">C8F04DRAFT_1394349</name>
</gene>
<protein>
    <recommendedName>
        <fullName evidence="3">F-box domain-containing protein</fullName>
    </recommendedName>
</protein>
<dbReference type="InterPro" id="IPR032675">
    <property type="entry name" value="LRR_dom_sf"/>
</dbReference>
<name>A0AAD6SYD4_9AGAR</name>
<dbReference type="Gene3D" id="3.80.10.10">
    <property type="entry name" value="Ribonuclease Inhibitor"/>
    <property type="match status" value="1"/>
</dbReference>
<proteinExistence type="predicted"/>
<keyword evidence="2" id="KW-1185">Reference proteome</keyword>
<dbReference type="Gene3D" id="1.20.1280.50">
    <property type="match status" value="1"/>
</dbReference>
<accession>A0AAD6SYD4</accession>
<evidence type="ECO:0008006" key="3">
    <source>
        <dbReference type="Google" id="ProtNLM"/>
    </source>
</evidence>
<organism evidence="1 2">
    <name type="scientific">Mycena alexandri</name>
    <dbReference type="NCBI Taxonomy" id="1745969"/>
    <lineage>
        <taxon>Eukaryota</taxon>
        <taxon>Fungi</taxon>
        <taxon>Dikarya</taxon>
        <taxon>Basidiomycota</taxon>
        <taxon>Agaricomycotina</taxon>
        <taxon>Agaricomycetes</taxon>
        <taxon>Agaricomycetidae</taxon>
        <taxon>Agaricales</taxon>
        <taxon>Marasmiineae</taxon>
        <taxon>Mycenaceae</taxon>
        <taxon>Mycena</taxon>
    </lineage>
</organism>
<dbReference type="AlphaFoldDB" id="A0AAD6SYD4"/>